<dbReference type="SMART" id="SM01207">
    <property type="entry name" value="G3P_acyltransf"/>
    <property type="match status" value="1"/>
</dbReference>
<keyword evidence="7 10" id="KW-0472">Membrane</keyword>
<dbReference type="AlphaFoldDB" id="A0A0F3NMU1"/>
<dbReference type="InterPro" id="IPR003811">
    <property type="entry name" value="G3P_acylTferase_PlsY"/>
</dbReference>
<name>A0A0F3NMU1_9RICK</name>
<accession>A0A0F3NMU1</accession>
<feature type="transmembrane region" description="Helical" evidence="10">
    <location>
        <begin position="48"/>
        <end position="71"/>
    </location>
</feature>
<evidence type="ECO:0000256" key="9">
    <source>
        <dbReference type="ARBA" id="ARBA00023264"/>
    </source>
</evidence>
<keyword evidence="2 10" id="KW-0444">Lipid biosynthesis</keyword>
<keyword evidence="4 10" id="KW-0812">Transmembrane</keyword>
<evidence type="ECO:0000256" key="8">
    <source>
        <dbReference type="ARBA" id="ARBA00023209"/>
    </source>
</evidence>
<evidence type="ECO:0000256" key="4">
    <source>
        <dbReference type="ARBA" id="ARBA00022692"/>
    </source>
</evidence>
<dbReference type="STRING" id="1359163.NLO413_0765"/>
<protein>
    <recommendedName>
        <fullName evidence="10">Glycerol-3-phosphate acyltransferase</fullName>
    </recommendedName>
    <alternativeName>
        <fullName evidence="10">Acyl-PO4 G3P acyltransferase</fullName>
    </alternativeName>
    <alternativeName>
        <fullName evidence="10">Acyl-phosphate--glycerol-3-phosphate acyltransferase</fullName>
    </alternativeName>
    <alternativeName>
        <fullName evidence="10">G3P acyltransferase</fullName>
        <shortName evidence="10">GPAT</shortName>
        <ecNumber evidence="10">2.3.1.275</ecNumber>
    </alternativeName>
    <alternativeName>
        <fullName evidence="10">Lysophosphatidic acid synthase</fullName>
        <shortName evidence="10">LPA synthase</shortName>
    </alternativeName>
</protein>
<evidence type="ECO:0000256" key="10">
    <source>
        <dbReference type="HAMAP-Rule" id="MF_01043"/>
    </source>
</evidence>
<dbReference type="OrthoDB" id="9777124at2"/>
<dbReference type="NCBIfam" id="TIGR00023">
    <property type="entry name" value="glycerol-3-phosphate 1-O-acyltransferase PlsY"/>
    <property type="match status" value="1"/>
</dbReference>
<keyword evidence="8 10" id="KW-0594">Phospholipid biosynthesis</keyword>
<keyword evidence="3 10" id="KW-0808">Transferase</keyword>
<dbReference type="PANTHER" id="PTHR30309:SF0">
    <property type="entry name" value="GLYCEROL-3-PHOSPHATE ACYLTRANSFERASE-RELATED"/>
    <property type="match status" value="1"/>
</dbReference>
<keyword evidence="1 10" id="KW-1003">Cell membrane</keyword>
<comment type="similarity">
    <text evidence="10">Belongs to the PlsY family.</text>
</comment>
<dbReference type="Pfam" id="PF02660">
    <property type="entry name" value="G3P_acyltransf"/>
    <property type="match status" value="1"/>
</dbReference>
<dbReference type="PANTHER" id="PTHR30309">
    <property type="entry name" value="INNER MEMBRANE PROTEIN YGIH"/>
    <property type="match status" value="1"/>
</dbReference>
<dbReference type="HAMAP" id="MF_01043">
    <property type="entry name" value="PlsY"/>
    <property type="match status" value="1"/>
</dbReference>
<comment type="catalytic activity">
    <reaction evidence="10">
        <text>an acyl phosphate + sn-glycerol 3-phosphate = a 1-acyl-sn-glycero-3-phosphate + phosphate</text>
        <dbReference type="Rhea" id="RHEA:34075"/>
        <dbReference type="ChEBI" id="CHEBI:43474"/>
        <dbReference type="ChEBI" id="CHEBI:57597"/>
        <dbReference type="ChEBI" id="CHEBI:57970"/>
        <dbReference type="ChEBI" id="CHEBI:59918"/>
        <dbReference type="EC" id="2.3.1.275"/>
    </reaction>
</comment>
<dbReference type="PATRIC" id="fig|1359163.3.peg.736"/>
<organism evidence="11 12">
    <name type="scientific">Candidatus Neoehrlichia procyonis str. RAC413</name>
    <dbReference type="NCBI Taxonomy" id="1359163"/>
    <lineage>
        <taxon>Bacteria</taxon>
        <taxon>Pseudomonadati</taxon>
        <taxon>Pseudomonadota</taxon>
        <taxon>Alphaproteobacteria</taxon>
        <taxon>Rickettsiales</taxon>
        <taxon>Anaplasmataceae</taxon>
        <taxon>Candidatus Neoehrlichia</taxon>
    </lineage>
</organism>
<comment type="subcellular location">
    <subcellularLocation>
        <location evidence="10">Cell membrane</location>
        <topology evidence="10">Multi-pass membrane protein</topology>
    </subcellularLocation>
</comment>
<comment type="function">
    <text evidence="10">Catalyzes the transfer of an acyl group from acyl-phosphate (acyl-PO(4)) to glycerol-3-phosphate (G3P) to form lysophosphatidic acid (LPA). This enzyme utilizes acyl-phosphate as fatty acyl donor, but not acyl-CoA or acyl-ACP.</text>
</comment>
<evidence type="ECO:0000313" key="11">
    <source>
        <dbReference type="EMBL" id="KJV69375.1"/>
    </source>
</evidence>
<dbReference type="RefSeq" id="WP_045809101.1">
    <property type="nucleotide sequence ID" value="NZ_LANX01000001.1"/>
</dbReference>
<dbReference type="UniPathway" id="UPA00085"/>
<reference evidence="11 12" key="1">
    <citation type="submission" date="2015-02" db="EMBL/GenBank/DDBJ databases">
        <title>Genome Sequencing of Rickettsiales.</title>
        <authorList>
            <person name="Daugherty S.C."/>
            <person name="Su Q."/>
            <person name="Abolude K."/>
            <person name="Beier-Sexton M."/>
            <person name="Carlyon J.A."/>
            <person name="Carter R."/>
            <person name="Day N.P."/>
            <person name="Dumler S.J."/>
            <person name="Dyachenko V."/>
            <person name="Godinez A."/>
            <person name="Kurtti T.J."/>
            <person name="Lichay M."/>
            <person name="Mullins K.E."/>
            <person name="Ott S."/>
            <person name="Pappas-Brown V."/>
            <person name="Paris D.H."/>
            <person name="Patel P."/>
            <person name="Richards A.L."/>
            <person name="Sadzewicz L."/>
            <person name="Sears K."/>
            <person name="Seidman D."/>
            <person name="Sengamalay N."/>
            <person name="Stenos J."/>
            <person name="Tallon L.J."/>
            <person name="Vincent G."/>
            <person name="Fraser C.M."/>
            <person name="Munderloh U."/>
            <person name="Dunning-Hotopp J.C."/>
        </authorList>
    </citation>
    <scope>NUCLEOTIDE SEQUENCE [LARGE SCALE GENOMIC DNA]</scope>
    <source>
        <strain evidence="11 12">RAC413</strain>
    </source>
</reference>
<comment type="pathway">
    <text evidence="10">Lipid metabolism; phospholipid metabolism.</text>
</comment>
<evidence type="ECO:0000256" key="7">
    <source>
        <dbReference type="ARBA" id="ARBA00023136"/>
    </source>
</evidence>
<proteinExistence type="inferred from homology"/>
<evidence type="ECO:0000256" key="2">
    <source>
        <dbReference type="ARBA" id="ARBA00022516"/>
    </source>
</evidence>
<comment type="subunit">
    <text evidence="10">Probably interacts with PlsX.</text>
</comment>
<keyword evidence="12" id="KW-1185">Reference proteome</keyword>
<dbReference type="Proteomes" id="UP000033562">
    <property type="component" value="Unassembled WGS sequence"/>
</dbReference>
<keyword evidence="11" id="KW-0012">Acyltransferase</keyword>
<dbReference type="GO" id="GO:0043772">
    <property type="term" value="F:acyl-phosphate glycerol-3-phosphate acyltransferase activity"/>
    <property type="evidence" value="ECO:0007669"/>
    <property type="project" value="UniProtKB-UniRule"/>
</dbReference>
<keyword evidence="5 10" id="KW-1133">Transmembrane helix</keyword>
<evidence type="ECO:0000256" key="3">
    <source>
        <dbReference type="ARBA" id="ARBA00022679"/>
    </source>
</evidence>
<dbReference type="GO" id="GO:0008654">
    <property type="term" value="P:phospholipid biosynthetic process"/>
    <property type="evidence" value="ECO:0007669"/>
    <property type="project" value="UniProtKB-UniRule"/>
</dbReference>
<feature type="transmembrane region" description="Helical" evidence="10">
    <location>
        <begin position="107"/>
        <end position="131"/>
    </location>
</feature>
<evidence type="ECO:0000256" key="5">
    <source>
        <dbReference type="ARBA" id="ARBA00022989"/>
    </source>
</evidence>
<evidence type="ECO:0000256" key="1">
    <source>
        <dbReference type="ARBA" id="ARBA00022475"/>
    </source>
</evidence>
<feature type="transmembrane region" description="Helical" evidence="10">
    <location>
        <begin position="6"/>
        <end position="27"/>
    </location>
</feature>
<dbReference type="GO" id="GO:0005886">
    <property type="term" value="C:plasma membrane"/>
    <property type="evidence" value="ECO:0007669"/>
    <property type="project" value="UniProtKB-SubCell"/>
</dbReference>
<evidence type="ECO:0000256" key="6">
    <source>
        <dbReference type="ARBA" id="ARBA00023098"/>
    </source>
</evidence>
<dbReference type="EC" id="2.3.1.275" evidence="10"/>
<evidence type="ECO:0000313" key="12">
    <source>
        <dbReference type="Proteomes" id="UP000033562"/>
    </source>
</evidence>
<feature type="transmembrane region" description="Helical" evidence="10">
    <location>
        <begin position="77"/>
        <end position="95"/>
    </location>
</feature>
<keyword evidence="6 10" id="KW-0443">Lipid metabolism</keyword>
<keyword evidence="9 10" id="KW-1208">Phospholipid metabolism</keyword>
<gene>
    <name evidence="10 11" type="primary">plsY</name>
    <name evidence="11" type="ORF">NLO413_0765</name>
</gene>
<sequence length="192" mass="21734">MIFIIMLSYIIGSIPFGLILSHIGGYGDIRKVGSQNIGATNVFRVNKGLAFLTLVLDSLKGFIVIFILSQYVNDKDFLFICSLFIVIGHIFPIWLKFKGGKGISSFIGVLSALEYNLSLSFVITWIIVFYFSRYSSLSSIIAVIISLLFVFLFYEGSNFIVHFLCSLFVILQHYDNIVRLVKGQENKIEFKL</sequence>
<comment type="caution">
    <text evidence="11">The sequence shown here is derived from an EMBL/GenBank/DDBJ whole genome shotgun (WGS) entry which is preliminary data.</text>
</comment>
<dbReference type="EMBL" id="LANX01000001">
    <property type="protein sequence ID" value="KJV69375.1"/>
    <property type="molecule type" value="Genomic_DNA"/>
</dbReference>
<feature type="transmembrane region" description="Helical" evidence="10">
    <location>
        <begin position="137"/>
        <end position="154"/>
    </location>
</feature>